<dbReference type="InterPro" id="IPR012334">
    <property type="entry name" value="Pectin_lyas_fold"/>
</dbReference>
<feature type="active site" evidence="7">
    <location>
        <position position="207"/>
    </location>
</feature>
<feature type="signal peptide" evidence="8">
    <location>
        <begin position="1"/>
        <end position="18"/>
    </location>
</feature>
<keyword evidence="4" id="KW-0964">Secreted</keyword>
<evidence type="ECO:0000313" key="11">
    <source>
        <dbReference type="EnsemblPlants" id="KQL16998"/>
    </source>
</evidence>
<dbReference type="GO" id="GO:0046910">
    <property type="term" value="F:pectinesterase inhibitor activity"/>
    <property type="evidence" value="ECO:0000318"/>
    <property type="project" value="GO_Central"/>
</dbReference>
<feature type="chain" id="PRO_5009997956" description="Pectinesterase" evidence="8">
    <location>
        <begin position="19"/>
        <end position="368"/>
    </location>
</feature>
<organism evidence="10">
    <name type="scientific">Setaria italica</name>
    <name type="common">Foxtail millet</name>
    <name type="synonym">Panicum italicum</name>
    <dbReference type="NCBI Taxonomy" id="4555"/>
    <lineage>
        <taxon>Eukaryota</taxon>
        <taxon>Viridiplantae</taxon>
        <taxon>Streptophyta</taxon>
        <taxon>Embryophyta</taxon>
        <taxon>Tracheophyta</taxon>
        <taxon>Spermatophyta</taxon>
        <taxon>Magnoliopsida</taxon>
        <taxon>Liliopsida</taxon>
        <taxon>Poales</taxon>
        <taxon>Poaceae</taxon>
        <taxon>PACMAD clade</taxon>
        <taxon>Panicoideae</taxon>
        <taxon>Panicodae</taxon>
        <taxon>Paniceae</taxon>
        <taxon>Cenchrinae</taxon>
        <taxon>Setaria</taxon>
    </lineage>
</organism>
<reference evidence="11" key="3">
    <citation type="submission" date="2018-08" db="UniProtKB">
        <authorList>
            <consortium name="EnsemblPlants"/>
        </authorList>
    </citation>
    <scope>IDENTIFICATION</scope>
    <source>
        <strain evidence="11">Yugu1</strain>
    </source>
</reference>
<dbReference type="EMBL" id="CM003530">
    <property type="protein sequence ID" value="RCV19271.1"/>
    <property type="molecule type" value="Genomic_DNA"/>
</dbReference>
<evidence type="ECO:0000256" key="1">
    <source>
        <dbReference type="ARBA" id="ARBA00004191"/>
    </source>
</evidence>
<dbReference type="InterPro" id="IPR000070">
    <property type="entry name" value="Pectinesterase_cat"/>
</dbReference>
<dbReference type="SUPFAM" id="SSF51126">
    <property type="entry name" value="Pectin lyase-like"/>
    <property type="match status" value="1"/>
</dbReference>
<evidence type="ECO:0000313" key="12">
    <source>
        <dbReference type="Proteomes" id="UP000004995"/>
    </source>
</evidence>
<evidence type="ECO:0000256" key="4">
    <source>
        <dbReference type="ARBA" id="ARBA00022512"/>
    </source>
</evidence>
<comment type="pathway">
    <text evidence="2 8">Glycan metabolism; pectin degradation; 2-dehydro-3-deoxy-D-gluconate from pectin: step 1/5.</text>
</comment>
<reference evidence="10 12" key="1">
    <citation type="journal article" date="2012" name="Nat. Biotechnol.">
        <title>Reference genome sequence of the model plant Setaria.</title>
        <authorList>
            <person name="Bennetzen J.L."/>
            <person name="Schmutz J."/>
            <person name="Wang H."/>
            <person name="Percifield R."/>
            <person name="Hawkins J."/>
            <person name="Pontaroli A.C."/>
            <person name="Estep M."/>
            <person name="Feng L."/>
            <person name="Vaughn J.N."/>
            <person name="Grimwood J."/>
            <person name="Jenkins J."/>
            <person name="Barry K."/>
            <person name="Lindquist E."/>
            <person name="Hellsten U."/>
            <person name="Deshpande S."/>
            <person name="Wang X."/>
            <person name="Wu X."/>
            <person name="Mitros T."/>
            <person name="Triplett J."/>
            <person name="Yang X."/>
            <person name="Ye C.Y."/>
            <person name="Mauro-Herrera M."/>
            <person name="Wang L."/>
            <person name="Li P."/>
            <person name="Sharma M."/>
            <person name="Sharma R."/>
            <person name="Ronald P.C."/>
            <person name="Panaud O."/>
            <person name="Kellogg E.A."/>
            <person name="Brutnell T.P."/>
            <person name="Doust A.N."/>
            <person name="Tuskan G.A."/>
            <person name="Rokhsar D."/>
            <person name="Devos K.M."/>
        </authorList>
    </citation>
    <scope>NUCLEOTIDE SEQUENCE [LARGE SCALE GENOMIC DNA]</scope>
    <source>
        <strain evidence="12">cv. Yugu1</strain>
        <strain evidence="10">Yugu1</strain>
    </source>
</reference>
<dbReference type="Gene3D" id="2.160.20.10">
    <property type="entry name" value="Single-stranded right-handed beta-helix, Pectin lyase-like"/>
    <property type="match status" value="1"/>
</dbReference>
<proteinExistence type="predicted"/>
<evidence type="ECO:0000256" key="3">
    <source>
        <dbReference type="ARBA" id="ARBA00013229"/>
    </source>
</evidence>
<accession>K3Z797</accession>
<comment type="subcellular location">
    <subcellularLocation>
        <location evidence="1">Secreted</location>
        <location evidence="1">Cell wall</location>
    </subcellularLocation>
</comment>
<dbReference type="Proteomes" id="UP000004995">
    <property type="component" value="Unassembled WGS sequence"/>
</dbReference>
<dbReference type="Pfam" id="PF01095">
    <property type="entry name" value="Pectinesterase"/>
    <property type="match status" value="1"/>
</dbReference>
<dbReference type="FunFam" id="2.160.20.10:FF:000029">
    <property type="entry name" value="Pectinesterase 4"/>
    <property type="match status" value="1"/>
</dbReference>
<dbReference type="GO" id="GO:0030599">
    <property type="term" value="F:pectinesterase activity"/>
    <property type="evidence" value="ECO:0000318"/>
    <property type="project" value="GO_Central"/>
</dbReference>
<dbReference type="GO" id="GO:0045490">
    <property type="term" value="P:pectin catabolic process"/>
    <property type="evidence" value="ECO:0007669"/>
    <property type="project" value="UniProtKB-UniRule"/>
</dbReference>
<evidence type="ECO:0000256" key="7">
    <source>
        <dbReference type="PROSITE-ProRule" id="PRU10040"/>
    </source>
</evidence>
<dbReference type="UniPathway" id="UPA00545">
    <property type="reaction ID" value="UER00823"/>
</dbReference>
<dbReference type="EMBL" id="AGNK02002097">
    <property type="status" value="NOT_ANNOTATED_CDS"/>
    <property type="molecule type" value="Genomic_DNA"/>
</dbReference>
<keyword evidence="5 8" id="KW-0378">Hydrolase</keyword>
<evidence type="ECO:0000259" key="9">
    <source>
        <dbReference type="Pfam" id="PF01095"/>
    </source>
</evidence>
<keyword evidence="4" id="KW-0134">Cell wall</keyword>
<keyword evidence="8" id="KW-0732">Signal</keyword>
<evidence type="ECO:0000256" key="5">
    <source>
        <dbReference type="ARBA" id="ARBA00022801"/>
    </source>
</evidence>
<evidence type="ECO:0000256" key="2">
    <source>
        <dbReference type="ARBA" id="ARBA00005184"/>
    </source>
</evidence>
<evidence type="ECO:0000313" key="10">
    <source>
        <dbReference type="EMBL" id="RCV19271.1"/>
    </source>
</evidence>
<dbReference type="HOGENOM" id="CLU_012243_4_2_1"/>
<evidence type="ECO:0000256" key="8">
    <source>
        <dbReference type="RuleBase" id="RU000589"/>
    </source>
</evidence>
<sequence length="368" mass="39561">MAPAGVIALAMLALLTSAGGGGHAAAEQQQEAAGMPRWVEPRLRRLLGTRRHKVDAVVSNGGGNHYATINQALAAAPPPAADGTPARRYVIHVRSGTYDEIVNITRSDVTLIGDGMGRTVITGNHCNRTGHDVLQSATLSVNGTGFMARDLTIKNTAGVDAGPAVALMNLADSSICYKCEIDGYQDTLNADCNRQFYHTCNISGTVDFVFGYAKAVFQQCNLLVRRPVPDGHCVVTAQGRGGPNDVSGFVFQDSTVAALPGVDLNGVPTYLGRPWKNHSHVVFMNCFLDGIIHPAGWEGWKDYERLGNIFYGEYQNRGDGANTQGRVKWPGFHIIKDAAEAANFTVQRFIQGDGWLPEFGVKYKGGLE</sequence>
<dbReference type="InterPro" id="IPR033131">
    <property type="entry name" value="Pectinesterase_Asp_AS"/>
</dbReference>
<evidence type="ECO:0000256" key="6">
    <source>
        <dbReference type="ARBA" id="ARBA00023085"/>
    </source>
</evidence>
<name>K3Z797_SETIT</name>
<dbReference type="PANTHER" id="PTHR31707">
    <property type="entry name" value="PECTINESTERASE"/>
    <property type="match status" value="1"/>
</dbReference>
<protein>
    <recommendedName>
        <fullName evidence="3 8">Pectinesterase</fullName>
        <ecNumber evidence="3 8">3.1.1.11</ecNumber>
    </recommendedName>
</protein>
<comment type="catalytic activity">
    <reaction evidence="8">
        <text>[(1-&gt;4)-alpha-D-galacturonosyl methyl ester](n) + n H2O = [(1-&gt;4)-alpha-D-galacturonosyl](n) + n methanol + n H(+)</text>
        <dbReference type="Rhea" id="RHEA:22380"/>
        <dbReference type="Rhea" id="RHEA-COMP:14570"/>
        <dbReference type="Rhea" id="RHEA-COMP:14573"/>
        <dbReference type="ChEBI" id="CHEBI:15377"/>
        <dbReference type="ChEBI" id="CHEBI:15378"/>
        <dbReference type="ChEBI" id="CHEBI:17790"/>
        <dbReference type="ChEBI" id="CHEBI:140522"/>
        <dbReference type="ChEBI" id="CHEBI:140523"/>
        <dbReference type="EC" id="3.1.1.11"/>
    </reaction>
</comment>
<gene>
    <name evidence="10" type="ORF">SETIT_3G370800v2</name>
</gene>
<reference evidence="10" key="2">
    <citation type="submission" date="2015-07" db="EMBL/GenBank/DDBJ databases">
        <authorList>
            <person name="Noorani M."/>
        </authorList>
    </citation>
    <scope>NUCLEOTIDE SEQUENCE</scope>
    <source>
        <strain evidence="10">Yugu1</strain>
    </source>
</reference>
<dbReference type="GO" id="GO:0042545">
    <property type="term" value="P:cell wall modification"/>
    <property type="evidence" value="ECO:0007669"/>
    <property type="project" value="UniProtKB-UniRule"/>
</dbReference>
<dbReference type="OrthoDB" id="615350at2759"/>
<dbReference type="Gramene" id="KQL16998">
    <property type="protein sequence ID" value="KQL16998"/>
    <property type="gene ID" value="SETIT_022417mg"/>
</dbReference>
<dbReference type="EC" id="3.1.1.11" evidence="3 8"/>
<dbReference type="STRING" id="4555.K3Z797"/>
<dbReference type="InterPro" id="IPR011050">
    <property type="entry name" value="Pectin_lyase_fold/virulence"/>
</dbReference>
<dbReference type="eggNOG" id="ENOG502RRRN">
    <property type="taxonomic scope" value="Eukaryota"/>
</dbReference>
<dbReference type="PROSITE" id="PS00503">
    <property type="entry name" value="PECTINESTERASE_2"/>
    <property type="match status" value="1"/>
</dbReference>
<feature type="domain" description="Pectinesterase catalytic" evidence="9">
    <location>
        <begin position="55"/>
        <end position="353"/>
    </location>
</feature>
<dbReference type="AlphaFoldDB" id="K3Z797"/>
<dbReference type="EnsemblPlants" id="KQL16998">
    <property type="protein sequence ID" value="KQL16998"/>
    <property type="gene ID" value="SETIT_022417mg"/>
</dbReference>
<keyword evidence="12" id="KW-1185">Reference proteome</keyword>
<keyword evidence="6 8" id="KW-0063">Aspartyl esterase</keyword>
<dbReference type="OMA" id="SHVIFMQ"/>